<dbReference type="Proteomes" id="UP000672011">
    <property type="component" value="Chromosome"/>
</dbReference>
<accession>A0ABX7XDT7</accession>
<gene>
    <name evidence="2" type="ORF">J9309_01280</name>
</gene>
<dbReference type="RefSeq" id="WP_230476649.1">
    <property type="nucleotide sequence ID" value="NZ_CP072842.1"/>
</dbReference>
<evidence type="ECO:0000313" key="2">
    <source>
        <dbReference type="EMBL" id="QTV06008.1"/>
    </source>
</evidence>
<dbReference type="EMBL" id="CP072842">
    <property type="protein sequence ID" value="QTV06008.1"/>
    <property type="molecule type" value="Genomic_DNA"/>
</dbReference>
<keyword evidence="3" id="KW-1185">Reference proteome</keyword>
<organism evidence="2 3">
    <name type="scientific">Faecalibacter bovis</name>
    <dbReference type="NCBI Taxonomy" id="2898187"/>
    <lineage>
        <taxon>Bacteria</taxon>
        <taxon>Pseudomonadati</taxon>
        <taxon>Bacteroidota</taxon>
        <taxon>Flavobacteriia</taxon>
        <taxon>Flavobacteriales</taxon>
        <taxon>Weeksellaceae</taxon>
        <taxon>Faecalibacter</taxon>
    </lineage>
</organism>
<evidence type="ECO:0000256" key="1">
    <source>
        <dbReference type="SAM" id="SignalP"/>
    </source>
</evidence>
<sequence length="218" mass="25432">MNQNLSKIIFLLLLICCQNIFAQTLELKVVKDNNGSHVSFKEVKSDSSSLDLNDLDAFDMENYKKQIINVLDYEILQKNIIGKWKLISNVSITGEESLMSTISEMTFHSNNSWENISDKKNILRGNWEIKQEDFGNLLITLDNSQPLPFTKKMKKEWIKIHGIEVFNELFSEENRKKIQLLVQGITENKLVLVSFEPYENDNNEITNKLIYQTYIKVY</sequence>
<keyword evidence="1" id="KW-0732">Signal</keyword>
<feature type="signal peptide" evidence="1">
    <location>
        <begin position="1"/>
        <end position="22"/>
    </location>
</feature>
<protein>
    <submittedName>
        <fullName evidence="2">Uncharacterized protein</fullName>
    </submittedName>
</protein>
<evidence type="ECO:0000313" key="3">
    <source>
        <dbReference type="Proteomes" id="UP000672011"/>
    </source>
</evidence>
<feature type="chain" id="PRO_5045659314" evidence="1">
    <location>
        <begin position="23"/>
        <end position="218"/>
    </location>
</feature>
<name>A0ABX7XDT7_9FLAO</name>
<proteinExistence type="predicted"/>
<reference evidence="2 3" key="1">
    <citation type="journal article" date="2021" name="Int. J. Syst. Evol. Microbiol.">
        <title>Faecalibacter bovis sp. nov., isolated from cow faeces.</title>
        <authorList>
            <person name="Li F."/>
            <person name="Zhao W."/>
            <person name="Hong Q."/>
            <person name="Shao Q."/>
            <person name="Song J."/>
            <person name="Yang S."/>
        </authorList>
    </citation>
    <scope>NUCLEOTIDE SEQUENCE [LARGE SCALE GENOMIC DNA]</scope>
    <source>
        <strain evidence="2 3">ZY171143</strain>
    </source>
</reference>
<reference evidence="3" key="2">
    <citation type="submission" date="2021-04" db="EMBL/GenBank/DDBJ databases">
        <title>Taxonomy of Flavobacteriaceae bacterium ZY171143.</title>
        <authorList>
            <person name="Li F."/>
        </authorList>
    </citation>
    <scope>NUCLEOTIDE SEQUENCE [LARGE SCALE GENOMIC DNA]</scope>
    <source>
        <strain evidence="3">ZY171143</strain>
    </source>
</reference>